<dbReference type="AlphaFoldDB" id="A0A9W6WQT7"/>
<organism evidence="1 2">
    <name type="scientific">Phytophthora lilii</name>
    <dbReference type="NCBI Taxonomy" id="2077276"/>
    <lineage>
        <taxon>Eukaryota</taxon>
        <taxon>Sar</taxon>
        <taxon>Stramenopiles</taxon>
        <taxon>Oomycota</taxon>
        <taxon>Peronosporomycetes</taxon>
        <taxon>Peronosporales</taxon>
        <taxon>Peronosporaceae</taxon>
        <taxon>Phytophthora</taxon>
    </lineage>
</organism>
<evidence type="ECO:0000313" key="2">
    <source>
        <dbReference type="Proteomes" id="UP001165083"/>
    </source>
</evidence>
<dbReference type="EMBL" id="BSXW01000474">
    <property type="protein sequence ID" value="GMF23377.1"/>
    <property type="molecule type" value="Genomic_DNA"/>
</dbReference>
<name>A0A9W6WQT7_9STRA</name>
<comment type="caution">
    <text evidence="1">The sequence shown here is derived from an EMBL/GenBank/DDBJ whole genome shotgun (WGS) entry which is preliminary data.</text>
</comment>
<keyword evidence="2" id="KW-1185">Reference proteome</keyword>
<evidence type="ECO:0000313" key="1">
    <source>
        <dbReference type="EMBL" id="GMF23377.1"/>
    </source>
</evidence>
<proteinExistence type="predicted"/>
<accession>A0A9W6WQT7</accession>
<sequence length="107" mass="11875">MLQSCSFDGEDRIDKVSEAVEEDYNGVEFKHVIVTEGAGGNKCEQGEDIAVFDSAGQLAVVISRWQSGYFHMERPGPEMVEPFDRRTCCRRFWTGGCVAVVGEPRPA</sequence>
<gene>
    <name evidence="1" type="ORF">Plil01_000943400</name>
</gene>
<dbReference type="Proteomes" id="UP001165083">
    <property type="component" value="Unassembled WGS sequence"/>
</dbReference>
<protein>
    <submittedName>
        <fullName evidence="1">Unnamed protein product</fullName>
    </submittedName>
</protein>
<reference evidence="1" key="1">
    <citation type="submission" date="2023-04" db="EMBL/GenBank/DDBJ databases">
        <title>Phytophthora lilii NBRC 32176.</title>
        <authorList>
            <person name="Ichikawa N."/>
            <person name="Sato H."/>
            <person name="Tonouchi N."/>
        </authorList>
    </citation>
    <scope>NUCLEOTIDE SEQUENCE</scope>
    <source>
        <strain evidence="1">NBRC 32176</strain>
    </source>
</reference>